<evidence type="ECO:0000313" key="2">
    <source>
        <dbReference type="Proteomes" id="UP001234297"/>
    </source>
</evidence>
<comment type="caution">
    <text evidence="1">The sequence shown here is derived from an EMBL/GenBank/DDBJ whole genome shotgun (WGS) entry which is preliminary data.</text>
</comment>
<evidence type="ECO:0000313" key="1">
    <source>
        <dbReference type="EMBL" id="KAJ8648470.1"/>
    </source>
</evidence>
<gene>
    <name evidence="1" type="ORF">MRB53_001493</name>
</gene>
<sequence length="361" mass="37748">MGGPGIQWAFANKVSALPHFLSFKAAQEERPKKMIFDPISSSAFQPVSPANVFDSGHKAPGMSQKTFNLDRQGAHFGMQAYPFHSVDGSHCSQEIRTFPVSNHSFPVPMTNHFFKIHGALGGPSATTNPVKQQPLGGIPVANPHHIVPVMGSMAGTYASRNPSKLVAAPAQMTIFYAGTVNVYNDISPEKAQAIMLLASNGSSVTANAAIPRAQVPASIQKHAVQDGTNGNQSQASSPCSGLSSPLSVTSHAGAHSGGTSSNTDDLMAMKAVLPPRSQADPPQAITSIGAAAGPLMPAAVPQARKASLARFLEKRKERVTNAAPYPCKKSIEDAPRSDAAGLAFESQTASMALSSSKDQSR</sequence>
<protein>
    <submittedName>
        <fullName evidence="1">Uncharacterized protein</fullName>
    </submittedName>
</protein>
<reference evidence="1 2" key="1">
    <citation type="journal article" date="2022" name="Hortic Res">
        <title>A haplotype resolved chromosomal level avocado genome allows analysis of novel avocado genes.</title>
        <authorList>
            <person name="Nath O."/>
            <person name="Fletcher S.J."/>
            <person name="Hayward A."/>
            <person name="Shaw L.M."/>
            <person name="Masouleh A.K."/>
            <person name="Furtado A."/>
            <person name="Henry R.J."/>
            <person name="Mitter N."/>
        </authorList>
    </citation>
    <scope>NUCLEOTIDE SEQUENCE [LARGE SCALE GENOMIC DNA]</scope>
    <source>
        <strain evidence="2">cv. Hass</strain>
    </source>
</reference>
<name>A0ACC2MSS7_PERAE</name>
<organism evidence="1 2">
    <name type="scientific">Persea americana</name>
    <name type="common">Avocado</name>
    <dbReference type="NCBI Taxonomy" id="3435"/>
    <lineage>
        <taxon>Eukaryota</taxon>
        <taxon>Viridiplantae</taxon>
        <taxon>Streptophyta</taxon>
        <taxon>Embryophyta</taxon>
        <taxon>Tracheophyta</taxon>
        <taxon>Spermatophyta</taxon>
        <taxon>Magnoliopsida</taxon>
        <taxon>Magnoliidae</taxon>
        <taxon>Laurales</taxon>
        <taxon>Lauraceae</taxon>
        <taxon>Persea</taxon>
    </lineage>
</organism>
<proteinExistence type="predicted"/>
<accession>A0ACC2MSS7</accession>
<dbReference type="EMBL" id="CM056809">
    <property type="protein sequence ID" value="KAJ8648470.1"/>
    <property type="molecule type" value="Genomic_DNA"/>
</dbReference>
<dbReference type="Proteomes" id="UP001234297">
    <property type="component" value="Chromosome 1"/>
</dbReference>
<keyword evidence="2" id="KW-1185">Reference proteome</keyword>